<feature type="region of interest" description="Disordered" evidence="1">
    <location>
        <begin position="53"/>
        <end position="73"/>
    </location>
</feature>
<evidence type="ECO:0000313" key="3">
    <source>
        <dbReference type="EMBL" id="KAJ3787773.1"/>
    </source>
</evidence>
<feature type="region of interest" description="Disordered" evidence="1">
    <location>
        <begin position="397"/>
        <end position="419"/>
    </location>
</feature>
<dbReference type="AlphaFoldDB" id="A0AA38NMX8"/>
<reference evidence="3" key="1">
    <citation type="submission" date="2022-08" db="EMBL/GenBank/DDBJ databases">
        <authorList>
            <consortium name="DOE Joint Genome Institute"/>
            <person name="Min B."/>
            <person name="Riley R."/>
            <person name="Sierra-Patev S."/>
            <person name="Naranjo-Ortiz M."/>
            <person name="Looney B."/>
            <person name="Konkel Z."/>
            <person name="Slot J.C."/>
            <person name="Sakamoto Y."/>
            <person name="Steenwyk J.L."/>
            <person name="Rokas A."/>
            <person name="Carro J."/>
            <person name="Camarero S."/>
            <person name="Ferreira P."/>
            <person name="Molpeceres G."/>
            <person name="Ruiz-Duenas F.J."/>
            <person name="Serrano A."/>
            <person name="Henrissat B."/>
            <person name="Drula E."/>
            <person name="Hughes K.W."/>
            <person name="Mata J.L."/>
            <person name="Ishikawa N.K."/>
            <person name="Vargas-Isla R."/>
            <person name="Ushijima S."/>
            <person name="Smith C.A."/>
            <person name="Ahrendt S."/>
            <person name="Andreopoulos W."/>
            <person name="He G."/>
            <person name="Labutti K."/>
            <person name="Lipzen A."/>
            <person name="Ng V."/>
            <person name="Sandor L."/>
            <person name="Barry K."/>
            <person name="Martinez A.T."/>
            <person name="Xiao Y."/>
            <person name="Gibbons J.G."/>
            <person name="Terashima K."/>
            <person name="Hibbett D.S."/>
            <person name="Grigoriev I.V."/>
        </authorList>
    </citation>
    <scope>NUCLEOTIDE SEQUENCE</scope>
    <source>
        <strain evidence="3">TFB10291</strain>
    </source>
</reference>
<keyword evidence="4" id="KW-1185">Reference proteome</keyword>
<evidence type="ECO:0000256" key="1">
    <source>
        <dbReference type="SAM" id="MobiDB-lite"/>
    </source>
</evidence>
<comment type="caution">
    <text evidence="3">The sequence shown here is derived from an EMBL/GenBank/DDBJ whole genome shotgun (WGS) entry which is preliminary data.</text>
</comment>
<feature type="region of interest" description="Disordered" evidence="1">
    <location>
        <begin position="541"/>
        <end position="561"/>
    </location>
</feature>
<feature type="transmembrane region" description="Helical" evidence="2">
    <location>
        <begin position="148"/>
        <end position="169"/>
    </location>
</feature>
<feature type="compositionally biased region" description="Low complexity" evidence="1">
    <location>
        <begin position="58"/>
        <end position="73"/>
    </location>
</feature>
<sequence length="599" mass="64239">MPNPRKILPYQRFADDETANPKFITRSKDEEIRSSKSNKNLFIGKTTNVPVPIPETGVTTSVSPSASPTTASRTTLSPYASVAPISLMIPSSFSSPTPTTLNLVSSTYPITKASSSVILHPTDTVSTISLPSPSTAIHPALAAHKLPITIIAVLAVGSAFFLLGIFIVIKACTRPTRRTRPKPSLPILDDAFADDDLYSPTKVDSPIFGGKEHMSSQNENGAPGWTWTQYSEAKTQANPPLPDSQALDLNTSTLHPISLGETIGPNDFLFPRPPPSQSVPTTLISNTSHFGIPNLLANAASRLSIARSVSVYPASPLTAAGDGKNYTADGHPIIKRSSKIGLRKSRSDMTEVTSRLSRDSLAYDGADLKSPQFLAHCQAEAPSAPVGRTRIKSSYYTPGSYPRMSSLPSSTSTKNSKAKGDDIIGFNIHELPPIQRSNSHKDRDTKALTSALGLASPPMETIPLSPVQTLYPDDSLSVADMKRMPSQKKHSKKPAVALSPVDTSTALGSLMLMDFGTTVSGLAARLGDTIEYSSSKKIPLQYDKPPRVPSPPPLPSLAQMGLEHANPDAYAEYRSPTYSIFGLYGEDRKSRLSMQSKFG</sequence>
<protein>
    <submittedName>
        <fullName evidence="3">Uncharacterized protein</fullName>
    </submittedName>
</protein>
<evidence type="ECO:0000256" key="2">
    <source>
        <dbReference type="SAM" id="Phobius"/>
    </source>
</evidence>
<name>A0AA38NMX8_9AGAR</name>
<dbReference type="Proteomes" id="UP001163798">
    <property type="component" value="Unassembled WGS sequence"/>
</dbReference>
<evidence type="ECO:0000313" key="4">
    <source>
        <dbReference type="Proteomes" id="UP001163798"/>
    </source>
</evidence>
<keyword evidence="2" id="KW-1133">Transmembrane helix</keyword>
<dbReference type="EMBL" id="MU793285">
    <property type="protein sequence ID" value="KAJ3787773.1"/>
    <property type="molecule type" value="Genomic_DNA"/>
</dbReference>
<keyword evidence="2" id="KW-0472">Membrane</keyword>
<keyword evidence="2" id="KW-0812">Transmembrane</keyword>
<gene>
    <name evidence="3" type="ORF">GGU10DRAFT_308302</name>
</gene>
<feature type="compositionally biased region" description="Low complexity" evidence="1">
    <location>
        <begin position="400"/>
        <end position="415"/>
    </location>
</feature>
<accession>A0AA38NMX8</accession>
<organism evidence="3 4">
    <name type="scientific">Lentinula aff. detonsa</name>
    <dbReference type="NCBI Taxonomy" id="2804958"/>
    <lineage>
        <taxon>Eukaryota</taxon>
        <taxon>Fungi</taxon>
        <taxon>Dikarya</taxon>
        <taxon>Basidiomycota</taxon>
        <taxon>Agaricomycotina</taxon>
        <taxon>Agaricomycetes</taxon>
        <taxon>Agaricomycetidae</taxon>
        <taxon>Agaricales</taxon>
        <taxon>Marasmiineae</taxon>
        <taxon>Omphalotaceae</taxon>
        <taxon>Lentinula</taxon>
    </lineage>
</organism>
<proteinExistence type="predicted"/>